<keyword evidence="4" id="KW-1185">Reference proteome</keyword>
<dbReference type="PANTHER" id="PTHR48207:SF3">
    <property type="entry name" value="SUCCINATE--HYDROXYMETHYLGLUTARATE COA-TRANSFERASE"/>
    <property type="match status" value="1"/>
</dbReference>
<evidence type="ECO:0000256" key="1">
    <source>
        <dbReference type="ARBA" id="ARBA00022679"/>
    </source>
</evidence>
<dbReference type="Proteomes" id="UP000604001">
    <property type="component" value="Unassembled WGS sequence"/>
</dbReference>
<gene>
    <name evidence="3" type="ORF">H7344_16350</name>
</gene>
<evidence type="ECO:0000313" key="4">
    <source>
        <dbReference type="Proteomes" id="UP000604001"/>
    </source>
</evidence>
<dbReference type="EMBL" id="JACMYC010000013">
    <property type="protein sequence ID" value="MBC2961871.1"/>
    <property type="molecule type" value="Genomic_DNA"/>
</dbReference>
<dbReference type="InterPro" id="IPR003673">
    <property type="entry name" value="CoA-Trfase_fam_III"/>
</dbReference>
<dbReference type="InterPro" id="IPR044855">
    <property type="entry name" value="CoA-Trfase_III_dom3_sf"/>
</dbReference>
<protein>
    <submittedName>
        <fullName evidence="3">CoA transferase</fullName>
    </submittedName>
</protein>
<proteinExistence type="predicted"/>
<dbReference type="Pfam" id="PF02515">
    <property type="entry name" value="CoA_transf_3"/>
    <property type="match status" value="1"/>
</dbReference>
<feature type="region of interest" description="Disordered" evidence="2">
    <location>
        <begin position="382"/>
        <end position="402"/>
    </location>
</feature>
<dbReference type="PANTHER" id="PTHR48207">
    <property type="entry name" value="SUCCINATE--HYDROXYMETHYLGLUTARATE COA-TRANSFERASE"/>
    <property type="match status" value="1"/>
</dbReference>
<dbReference type="Gene3D" id="3.40.50.10540">
    <property type="entry name" value="Crotonobetainyl-coa:carnitine coa-transferase, domain 1"/>
    <property type="match status" value="1"/>
</dbReference>
<dbReference type="GO" id="GO:0016740">
    <property type="term" value="F:transferase activity"/>
    <property type="evidence" value="ECO:0007669"/>
    <property type="project" value="UniProtKB-KW"/>
</dbReference>
<dbReference type="InterPro" id="IPR023606">
    <property type="entry name" value="CoA-Trfase_III_dom_1_sf"/>
</dbReference>
<name>A0ABR6UDK3_9ACTN</name>
<sequence length="402" mass="42626">MDPASPPEVRTDGPLAGVLVADFSRVLAGPYATMLLADLGAEVVKVESPAGDDTRHWVPPRRGDDGTYYLAINRGKRSIVLDLKDADDVEVAHELSRRADVFIHNFKPGGLDRFGLGYDDVAARNPGSVYCSISGFGSTGGAHLPGYDLLVQAMSGLMSLTGDPDGEPFRAGISVFDVMTGLHSVIGILAALRHRDATGEGQHVETNLLATAMSSLVNQTSAYVAGGVVPGRMGNAHLSLFPYEPLATGDGDLVVAAGNDGQFRKLVRAMGVPELADDERFRTVGLRNDNREDLRPLLLERLATRSAQEWFTELSAAGVPCGPINDVRGGVELAESLGLEPVVEVGGVPTVRNPIRFSATPARYELPPPALDSHGEEVRRWLGFGPHPHPDAAPAEPPAPSA</sequence>
<comment type="caution">
    <text evidence="3">The sequence shown here is derived from an EMBL/GenBank/DDBJ whole genome shotgun (WGS) entry which is preliminary data.</text>
</comment>
<keyword evidence="1 3" id="KW-0808">Transferase</keyword>
<accession>A0ABR6UDK3</accession>
<reference evidence="3 4" key="1">
    <citation type="submission" date="2020-08" db="EMBL/GenBank/DDBJ databases">
        <title>novel species in genus Nocardioides.</title>
        <authorList>
            <person name="Zhang G."/>
        </authorList>
    </citation>
    <scope>NUCLEOTIDE SEQUENCE [LARGE SCALE GENOMIC DNA]</scope>
    <source>
        <strain evidence="3 4">SC8A-24</strain>
    </source>
</reference>
<organism evidence="3 4">
    <name type="scientific">Nocardioides deserti</name>
    <dbReference type="NCBI Taxonomy" id="1588644"/>
    <lineage>
        <taxon>Bacteria</taxon>
        <taxon>Bacillati</taxon>
        <taxon>Actinomycetota</taxon>
        <taxon>Actinomycetes</taxon>
        <taxon>Propionibacteriales</taxon>
        <taxon>Nocardioidaceae</taxon>
        <taxon>Nocardioides</taxon>
    </lineage>
</organism>
<dbReference type="InterPro" id="IPR050483">
    <property type="entry name" value="CoA-transferase_III_domain"/>
</dbReference>
<dbReference type="SUPFAM" id="SSF89796">
    <property type="entry name" value="CoA-transferase family III (CaiB/BaiF)"/>
    <property type="match status" value="1"/>
</dbReference>
<evidence type="ECO:0000313" key="3">
    <source>
        <dbReference type="EMBL" id="MBC2961871.1"/>
    </source>
</evidence>
<dbReference type="Gene3D" id="3.30.1540.10">
    <property type="entry name" value="formyl-coa transferase, domain 3"/>
    <property type="match status" value="1"/>
</dbReference>
<evidence type="ECO:0000256" key="2">
    <source>
        <dbReference type="SAM" id="MobiDB-lite"/>
    </source>
</evidence>